<dbReference type="InterPro" id="IPR000531">
    <property type="entry name" value="Beta-barrel_TonB"/>
</dbReference>
<keyword evidence="2 12" id="KW-0813">Transport</keyword>
<dbReference type="SUPFAM" id="SSF56935">
    <property type="entry name" value="Porins"/>
    <property type="match status" value="1"/>
</dbReference>
<keyword evidence="18" id="KW-1185">Reference proteome</keyword>
<dbReference type="Proteomes" id="UP001424741">
    <property type="component" value="Unassembled WGS sequence"/>
</dbReference>
<feature type="domain" description="TonB-dependent receptor-like beta-barrel" evidence="15">
    <location>
        <begin position="209"/>
        <end position="640"/>
    </location>
</feature>
<dbReference type="InterPro" id="IPR012910">
    <property type="entry name" value="Plug_dom"/>
</dbReference>
<comment type="subcellular location">
    <subcellularLocation>
        <location evidence="1 12">Cell outer membrane</location>
        <topology evidence="1 12">Multi-pass membrane protein</topology>
    </subcellularLocation>
</comment>
<dbReference type="PROSITE" id="PS01156">
    <property type="entry name" value="TONB_DEPENDENT_REC_2"/>
    <property type="match status" value="1"/>
</dbReference>
<dbReference type="RefSeq" id="WP_346189543.1">
    <property type="nucleotide sequence ID" value="NZ_BAABRL010000011.1"/>
</dbReference>
<keyword evidence="10 12" id="KW-0472">Membrane</keyword>
<evidence type="ECO:0000256" key="13">
    <source>
        <dbReference type="RuleBase" id="RU003357"/>
    </source>
</evidence>
<dbReference type="InterPro" id="IPR039426">
    <property type="entry name" value="TonB-dep_rcpt-like"/>
</dbReference>
<dbReference type="PANTHER" id="PTHR32552:SF89">
    <property type="entry name" value="CATECHOLATE SIDEROPHORE RECEPTOR FIU"/>
    <property type="match status" value="1"/>
</dbReference>
<feature type="region of interest" description="Disordered" evidence="14">
    <location>
        <begin position="252"/>
        <end position="271"/>
    </location>
</feature>
<dbReference type="CDD" id="cd01347">
    <property type="entry name" value="ligand_gated_channel"/>
    <property type="match status" value="1"/>
</dbReference>
<dbReference type="InterPro" id="IPR037066">
    <property type="entry name" value="Plug_dom_sf"/>
</dbReference>
<keyword evidence="4" id="KW-0410">Iron transport</keyword>
<evidence type="ECO:0000256" key="5">
    <source>
        <dbReference type="ARBA" id="ARBA00022692"/>
    </source>
</evidence>
<evidence type="ECO:0000256" key="14">
    <source>
        <dbReference type="SAM" id="MobiDB-lite"/>
    </source>
</evidence>
<sequence length="678" mass="74708">MKSFHYVLASVSALSLLHAEETQTLEASTLTAQSPDLLESIAKSEEQIASLPGGATITDSTDWTGSIVKPEEIFQFDPGVYARSSGTANDTRLSVRGSGIQRRYGSRGISLLVDGMPANHADGSYYFRIFDPLSISYVESYRGANGLAYGGSQLGGAINVVQKNGLSHPGGQLLAEYGSYDSYRTAFQYGGSNEKWDWFAGYTYAESDGYRAHSSWASHQLNTSLGYHWSESALTRISLLFSDSDGLLTGSLTEDQYDDDPQQSSNAGTDLDRDLSTIRIGQRTAWETANGAWQFSTNYQYLDFDHLTTTKGLFFPKFDNLIDYDTDELSLNLRGRQSYSALGLKHTFRSNFDFIYGVNELGGSSAFGAAGIVDRKETSRNLNVYLENTSHLTEQHNLIYGLGYVDSYRKREIRSADSTGLTRFDDSQNGFTWRAGYLFELDEKNQYFANISQSFESAPFSELGNIANPQEAITYEIGTRLAPTNWLSGELTLYYSEVNEEFVYEETGPGTNVYNVTNADTTHQGIELAAHANLTEAFKLAGNTSYSFDLAYQLNDFTFDEGPAKGKDIPVVSKHVISSRITAGDSDGRWKAALSVDWLPDGLVADNNNTLSTPGYALWDLFGEYQVTENLSIYAGVDNLFDKKYVSTVTVNPDTSGTPAYINPGDGRTAYIGAKLVF</sequence>
<evidence type="ECO:0000256" key="3">
    <source>
        <dbReference type="ARBA" id="ARBA00022452"/>
    </source>
</evidence>
<comment type="similarity">
    <text evidence="12 13">Belongs to the TonB-dependent receptor family.</text>
</comment>
<organism evidence="17 18">
    <name type="scientific">Rubritalea halochordaticola</name>
    <dbReference type="NCBI Taxonomy" id="714537"/>
    <lineage>
        <taxon>Bacteria</taxon>
        <taxon>Pseudomonadati</taxon>
        <taxon>Verrucomicrobiota</taxon>
        <taxon>Verrucomicrobiia</taxon>
        <taxon>Verrucomicrobiales</taxon>
        <taxon>Rubritaleaceae</taxon>
        <taxon>Rubritalea</taxon>
    </lineage>
</organism>
<evidence type="ECO:0000313" key="18">
    <source>
        <dbReference type="Proteomes" id="UP001424741"/>
    </source>
</evidence>
<dbReference type="InterPro" id="IPR036942">
    <property type="entry name" value="Beta-barrel_TonB_sf"/>
</dbReference>
<evidence type="ECO:0000313" key="17">
    <source>
        <dbReference type="EMBL" id="GAA5496961.1"/>
    </source>
</evidence>
<dbReference type="Gene3D" id="2.170.130.10">
    <property type="entry name" value="TonB-dependent receptor, plug domain"/>
    <property type="match status" value="1"/>
</dbReference>
<dbReference type="Pfam" id="PF00593">
    <property type="entry name" value="TonB_dep_Rec_b-barrel"/>
    <property type="match status" value="1"/>
</dbReference>
<keyword evidence="5 12" id="KW-0812">Transmembrane</keyword>
<evidence type="ECO:0000256" key="1">
    <source>
        <dbReference type="ARBA" id="ARBA00004571"/>
    </source>
</evidence>
<protein>
    <submittedName>
        <fullName evidence="17">Vitamin B12 transporter BtuB</fullName>
    </submittedName>
</protein>
<evidence type="ECO:0000256" key="10">
    <source>
        <dbReference type="ARBA" id="ARBA00023136"/>
    </source>
</evidence>
<comment type="caution">
    <text evidence="17">The sequence shown here is derived from an EMBL/GenBank/DDBJ whole genome shotgun (WGS) entry which is preliminary data.</text>
</comment>
<evidence type="ECO:0000256" key="4">
    <source>
        <dbReference type="ARBA" id="ARBA00022496"/>
    </source>
</evidence>
<keyword evidence="11 12" id="KW-0998">Cell outer membrane</keyword>
<dbReference type="Gene3D" id="2.40.170.20">
    <property type="entry name" value="TonB-dependent receptor, beta-barrel domain"/>
    <property type="match status" value="1"/>
</dbReference>
<dbReference type="PANTHER" id="PTHR32552">
    <property type="entry name" value="FERRICHROME IRON RECEPTOR-RELATED"/>
    <property type="match status" value="1"/>
</dbReference>
<dbReference type="Pfam" id="PF07715">
    <property type="entry name" value="Plug"/>
    <property type="match status" value="1"/>
</dbReference>
<accession>A0ABP9V2R5</accession>
<dbReference type="EMBL" id="BAABRL010000011">
    <property type="protein sequence ID" value="GAA5496961.1"/>
    <property type="molecule type" value="Genomic_DNA"/>
</dbReference>
<keyword evidence="7" id="KW-0408">Iron</keyword>
<evidence type="ECO:0000256" key="12">
    <source>
        <dbReference type="PROSITE-ProRule" id="PRU01360"/>
    </source>
</evidence>
<keyword evidence="9 13" id="KW-0798">TonB box</keyword>
<evidence type="ECO:0000256" key="11">
    <source>
        <dbReference type="ARBA" id="ARBA00023237"/>
    </source>
</evidence>
<evidence type="ECO:0000259" key="16">
    <source>
        <dbReference type="Pfam" id="PF07715"/>
    </source>
</evidence>
<reference evidence="17 18" key="1">
    <citation type="submission" date="2024-02" db="EMBL/GenBank/DDBJ databases">
        <title>Rubritalea halochordaticola NBRC 107102.</title>
        <authorList>
            <person name="Ichikawa N."/>
            <person name="Katano-Makiyama Y."/>
            <person name="Hidaka K."/>
        </authorList>
    </citation>
    <scope>NUCLEOTIDE SEQUENCE [LARGE SCALE GENOMIC DNA]</scope>
    <source>
        <strain evidence="17 18">NBRC 107102</strain>
    </source>
</reference>
<dbReference type="InterPro" id="IPR010917">
    <property type="entry name" value="TonB_rcpt_CS"/>
</dbReference>
<evidence type="ECO:0000256" key="8">
    <source>
        <dbReference type="ARBA" id="ARBA00023065"/>
    </source>
</evidence>
<keyword evidence="8" id="KW-0406">Ion transport</keyword>
<keyword evidence="3 12" id="KW-1134">Transmembrane beta strand</keyword>
<keyword evidence="6" id="KW-0732">Signal</keyword>
<proteinExistence type="inferred from homology"/>
<gene>
    <name evidence="17" type="primary">btuB_4</name>
    <name evidence="17" type="ORF">Rhal01_03149</name>
</gene>
<evidence type="ECO:0000256" key="6">
    <source>
        <dbReference type="ARBA" id="ARBA00022729"/>
    </source>
</evidence>
<evidence type="ECO:0000256" key="2">
    <source>
        <dbReference type="ARBA" id="ARBA00022448"/>
    </source>
</evidence>
<dbReference type="PROSITE" id="PS52016">
    <property type="entry name" value="TONB_DEPENDENT_REC_3"/>
    <property type="match status" value="1"/>
</dbReference>
<feature type="domain" description="TonB-dependent receptor plug" evidence="16">
    <location>
        <begin position="70"/>
        <end position="157"/>
    </location>
</feature>
<name>A0ABP9V2R5_9BACT</name>
<evidence type="ECO:0000259" key="15">
    <source>
        <dbReference type="Pfam" id="PF00593"/>
    </source>
</evidence>
<evidence type="ECO:0000256" key="9">
    <source>
        <dbReference type="ARBA" id="ARBA00023077"/>
    </source>
</evidence>
<evidence type="ECO:0000256" key="7">
    <source>
        <dbReference type="ARBA" id="ARBA00023004"/>
    </source>
</evidence>